<dbReference type="SUPFAM" id="SSF52540">
    <property type="entry name" value="P-loop containing nucleoside triphosphate hydrolases"/>
    <property type="match status" value="1"/>
</dbReference>
<evidence type="ECO:0000313" key="8">
    <source>
        <dbReference type="EMBL" id="NYD53277.1"/>
    </source>
</evidence>
<comment type="caution">
    <text evidence="8">The sequence shown here is derived from an EMBL/GenBank/DDBJ whole genome shotgun (WGS) entry which is preliminary data.</text>
</comment>
<evidence type="ECO:0000256" key="6">
    <source>
        <dbReference type="SAM" id="Phobius"/>
    </source>
</evidence>
<feature type="transmembrane region" description="Helical" evidence="6">
    <location>
        <begin position="379"/>
        <end position="399"/>
    </location>
</feature>
<dbReference type="Gene3D" id="3.40.50.300">
    <property type="entry name" value="P-loop containing nucleotide triphosphate hydrolases"/>
    <property type="match status" value="1"/>
</dbReference>
<keyword evidence="4 6" id="KW-1133">Transmembrane helix</keyword>
<feature type="domain" description="TraD/TraG TraM recognition site" evidence="7">
    <location>
        <begin position="421"/>
        <end position="539"/>
    </location>
</feature>
<organism evidence="8 9">
    <name type="scientific">Microbacterium pseudoresistens</name>
    <dbReference type="NCBI Taxonomy" id="640634"/>
    <lineage>
        <taxon>Bacteria</taxon>
        <taxon>Bacillati</taxon>
        <taxon>Actinomycetota</taxon>
        <taxon>Actinomycetes</taxon>
        <taxon>Micrococcales</taxon>
        <taxon>Microbacteriaceae</taxon>
        <taxon>Microbacterium</taxon>
    </lineage>
</organism>
<keyword evidence="5 6" id="KW-0472">Membrane</keyword>
<dbReference type="AlphaFoldDB" id="A0A7Y9EST0"/>
<evidence type="ECO:0000313" key="9">
    <source>
        <dbReference type="Proteomes" id="UP000552045"/>
    </source>
</evidence>
<sequence>MNPHQPSQVLANLGLAALAGFAILAGLLRAAGSAAALLTGHPQPTGGPSAGLGVLLAPADPGQALGAPGLNPVVYWLVLALALAILGAVAWWVWRIVARAKETRAQDPRLLRGTATPRDVAKAAGAKALAKRAGTFRPSLEDPSPEDVGYLLGRSKGQQVWATVEDSILLIGPPRSGKGLHVVINAILDAPGAVITTSTRPDNLTATLKARQRVGPVAVFDPQRLADGLPAGMKWSPVRGCEDPLTAMIRATGLATATNFGSVSGGDFWQGKTAAAIQGLLHAAALDGRDAATLYQWALNPTAAADAVRVLQSHPQAAPGWADSLDAMLQADPKTRDSIWQGVSLAFSAFADPRVLAAVTPGPRDRFDPETFIRSRGTLYLLATGAGAGASSALVAAFIEDLVETARKIAATSAGTRLDPPMLLALDEIGNLAPLPSLPTLMAEGGGTGITTLPVLQSLAQAREKWGENNANALWDASIVKVILGGASNSRDLQDLSALIGERDEITDSVTIGEQGHRSAQRSIRRVAIMPPDVIRTLPFGIGVVMLRTARPIITDLRAWPTRKDAAQLSHDRKEIEKLLRRS</sequence>
<keyword evidence="9" id="KW-1185">Reference proteome</keyword>
<accession>A0A7Y9EST0</accession>
<evidence type="ECO:0000256" key="1">
    <source>
        <dbReference type="ARBA" id="ARBA00004651"/>
    </source>
</evidence>
<evidence type="ECO:0000256" key="3">
    <source>
        <dbReference type="ARBA" id="ARBA00022692"/>
    </source>
</evidence>
<protein>
    <submittedName>
        <fullName evidence="8">Type IV secretory pathway TraG/TraD family ATPase VirD4</fullName>
    </submittedName>
</protein>
<evidence type="ECO:0000256" key="4">
    <source>
        <dbReference type="ARBA" id="ARBA00022989"/>
    </source>
</evidence>
<dbReference type="GO" id="GO:0005886">
    <property type="term" value="C:plasma membrane"/>
    <property type="evidence" value="ECO:0007669"/>
    <property type="project" value="UniProtKB-SubCell"/>
</dbReference>
<gene>
    <name evidence="8" type="ORF">BKA02_000332</name>
</gene>
<comment type="subcellular location">
    <subcellularLocation>
        <location evidence="1">Cell membrane</location>
        <topology evidence="1">Multi-pass membrane protein</topology>
    </subcellularLocation>
</comment>
<keyword evidence="3 6" id="KW-0812">Transmembrane</keyword>
<feature type="transmembrane region" description="Helical" evidence="6">
    <location>
        <begin position="73"/>
        <end position="94"/>
    </location>
</feature>
<keyword evidence="2" id="KW-1003">Cell membrane</keyword>
<dbReference type="Proteomes" id="UP000552045">
    <property type="component" value="Unassembled WGS sequence"/>
</dbReference>
<dbReference type="RefSeq" id="WP_179430672.1">
    <property type="nucleotide sequence ID" value="NZ_BAABLC010000003.1"/>
</dbReference>
<dbReference type="InterPro" id="IPR027417">
    <property type="entry name" value="P-loop_NTPase"/>
</dbReference>
<evidence type="ECO:0000256" key="5">
    <source>
        <dbReference type="ARBA" id="ARBA00023136"/>
    </source>
</evidence>
<dbReference type="PANTHER" id="PTHR37937:SF1">
    <property type="entry name" value="CONJUGATIVE TRANSFER: DNA TRANSPORT"/>
    <property type="match status" value="1"/>
</dbReference>
<dbReference type="PANTHER" id="PTHR37937">
    <property type="entry name" value="CONJUGATIVE TRANSFER: DNA TRANSPORT"/>
    <property type="match status" value="1"/>
</dbReference>
<evidence type="ECO:0000259" key="7">
    <source>
        <dbReference type="Pfam" id="PF12696"/>
    </source>
</evidence>
<dbReference type="EMBL" id="JACCBH010000001">
    <property type="protein sequence ID" value="NYD53277.1"/>
    <property type="molecule type" value="Genomic_DNA"/>
</dbReference>
<dbReference type="CDD" id="cd01127">
    <property type="entry name" value="TrwB_TraG_TraD_VirD4"/>
    <property type="match status" value="1"/>
</dbReference>
<proteinExistence type="predicted"/>
<dbReference type="InterPro" id="IPR051539">
    <property type="entry name" value="T4SS-coupling_protein"/>
</dbReference>
<reference evidence="8 9" key="1">
    <citation type="submission" date="2020-07" db="EMBL/GenBank/DDBJ databases">
        <title>Sequencing the genomes of 1000 actinobacteria strains.</title>
        <authorList>
            <person name="Klenk H.-P."/>
        </authorList>
    </citation>
    <scope>NUCLEOTIDE SEQUENCE [LARGE SCALE GENOMIC DNA]</scope>
    <source>
        <strain evidence="8 9">DSM 22185</strain>
    </source>
</reference>
<dbReference type="Pfam" id="PF12696">
    <property type="entry name" value="TraG-D_C"/>
    <property type="match status" value="1"/>
</dbReference>
<dbReference type="InterPro" id="IPR032689">
    <property type="entry name" value="TraG-D_C"/>
</dbReference>
<evidence type="ECO:0000256" key="2">
    <source>
        <dbReference type="ARBA" id="ARBA00022475"/>
    </source>
</evidence>
<name>A0A7Y9EST0_9MICO</name>